<protein>
    <submittedName>
        <fullName evidence="6">Eukaryotic translation initiation factor 2 subunit beta</fullName>
    </submittedName>
</protein>
<evidence type="ECO:0000259" key="5">
    <source>
        <dbReference type="SMART" id="SM00653"/>
    </source>
</evidence>
<dbReference type="Proteomes" id="UP000243217">
    <property type="component" value="Unassembled WGS sequence"/>
</dbReference>
<dbReference type="InterPro" id="IPR045196">
    <property type="entry name" value="IF2/IF5"/>
</dbReference>
<dbReference type="GO" id="GO:0001731">
    <property type="term" value="P:formation of translation preinitiation complex"/>
    <property type="evidence" value="ECO:0007669"/>
    <property type="project" value="TreeGrafter"/>
</dbReference>
<feature type="compositionally biased region" description="Basic and acidic residues" evidence="4">
    <location>
        <begin position="40"/>
        <end position="54"/>
    </location>
</feature>
<dbReference type="OrthoDB" id="10255414at2759"/>
<feature type="region of interest" description="Disordered" evidence="4">
    <location>
        <begin position="1"/>
        <end position="59"/>
    </location>
</feature>
<dbReference type="EMBL" id="JNBS01002066">
    <property type="protein sequence ID" value="OQR95654.1"/>
    <property type="molecule type" value="Genomic_DNA"/>
</dbReference>
<evidence type="ECO:0000313" key="7">
    <source>
        <dbReference type="Proteomes" id="UP000243217"/>
    </source>
</evidence>
<dbReference type="InterPro" id="IPR002735">
    <property type="entry name" value="Transl_init_fac_IF2/IF5_dom"/>
</dbReference>
<dbReference type="GO" id="GO:0003729">
    <property type="term" value="F:mRNA binding"/>
    <property type="evidence" value="ECO:0007669"/>
    <property type="project" value="TreeGrafter"/>
</dbReference>
<dbReference type="GO" id="GO:0003743">
    <property type="term" value="F:translation initiation factor activity"/>
    <property type="evidence" value="ECO:0007669"/>
    <property type="project" value="UniProtKB-KW"/>
</dbReference>
<dbReference type="GO" id="GO:0005850">
    <property type="term" value="C:eukaryotic translation initiation factor 2 complex"/>
    <property type="evidence" value="ECO:0007669"/>
    <property type="project" value="TreeGrafter"/>
</dbReference>
<dbReference type="InterPro" id="IPR016189">
    <property type="entry name" value="Transl_init_fac_IF2/IF5_N"/>
</dbReference>
<keyword evidence="7" id="KW-1185">Reference proteome</keyword>
<evidence type="ECO:0000256" key="4">
    <source>
        <dbReference type="SAM" id="MobiDB-lite"/>
    </source>
</evidence>
<dbReference type="SMART" id="SM00653">
    <property type="entry name" value="eIF2B_5"/>
    <property type="match status" value="1"/>
</dbReference>
<reference evidence="6 7" key="1">
    <citation type="journal article" date="2014" name="Genome Biol. Evol.">
        <title>The secreted proteins of Achlya hypogyna and Thraustotheca clavata identify the ancestral oomycete secretome and reveal gene acquisitions by horizontal gene transfer.</title>
        <authorList>
            <person name="Misner I."/>
            <person name="Blouin N."/>
            <person name="Leonard G."/>
            <person name="Richards T.A."/>
            <person name="Lane C.E."/>
        </authorList>
    </citation>
    <scope>NUCLEOTIDE SEQUENCE [LARGE SCALE GENOMIC DNA]</scope>
    <source>
        <strain evidence="6 7">ATCC 34112</strain>
    </source>
</reference>
<feature type="domain" description="Translation initiation factor IF2/IF5" evidence="5">
    <location>
        <begin position="94"/>
        <end position="205"/>
    </location>
</feature>
<evidence type="ECO:0000256" key="3">
    <source>
        <dbReference type="ARBA" id="ARBA00022917"/>
    </source>
</evidence>
<dbReference type="SUPFAM" id="SSF75689">
    <property type="entry name" value="Zinc-binding domain of translation initiation factor 2 beta"/>
    <property type="match status" value="1"/>
</dbReference>
<evidence type="ECO:0000256" key="2">
    <source>
        <dbReference type="ARBA" id="ARBA00022540"/>
    </source>
</evidence>
<dbReference type="PANTHER" id="PTHR23001:SF3">
    <property type="entry name" value="EUKARYOTIC TRANSLATION INITIATION FACTOR 2 SUBUNIT 2"/>
    <property type="match status" value="1"/>
</dbReference>
<sequence>MSASLPVPPTGVSVPAAPEDVNAMFDLTKKKKKSSKKPKKESSKSEEPVAKEAEAAAPAVVAASVEDPASYSYEEMLDRVMNKLHELNPELSNRTKYMMKPPQLMRVGTKKTLWVNFQEICNMMHRNPEHVLQFTLSELGTEGSIDGSQRLVIRGRYVPKYIESLLRKYITEYVTCQMCRSPNTTLTRDNVSRLHFAHCQECGSSRSVSVIRSGFHAATRADRRAARK</sequence>
<organism evidence="6 7">
    <name type="scientific">Thraustotheca clavata</name>
    <dbReference type="NCBI Taxonomy" id="74557"/>
    <lineage>
        <taxon>Eukaryota</taxon>
        <taxon>Sar</taxon>
        <taxon>Stramenopiles</taxon>
        <taxon>Oomycota</taxon>
        <taxon>Saprolegniomycetes</taxon>
        <taxon>Saprolegniales</taxon>
        <taxon>Achlyaceae</taxon>
        <taxon>Thraustotheca</taxon>
    </lineage>
</organism>
<dbReference type="STRING" id="74557.A0A1V9ZCE4"/>
<dbReference type="SUPFAM" id="SSF100966">
    <property type="entry name" value="Translation initiation factor 2 beta, aIF2beta, N-terminal domain"/>
    <property type="match status" value="1"/>
</dbReference>
<gene>
    <name evidence="6" type="ORF">THRCLA_07684</name>
</gene>
<comment type="similarity">
    <text evidence="1">Belongs to the eIF-2-beta/eIF-5 family.</text>
</comment>
<keyword evidence="2 6" id="KW-0396">Initiation factor</keyword>
<dbReference type="AlphaFoldDB" id="A0A1V9ZCE4"/>
<dbReference type="PANTHER" id="PTHR23001">
    <property type="entry name" value="EUKARYOTIC TRANSLATION INITIATION FACTOR"/>
    <property type="match status" value="1"/>
</dbReference>
<proteinExistence type="inferred from homology"/>
<dbReference type="Pfam" id="PF01873">
    <property type="entry name" value="eIF-5_eIF-2B"/>
    <property type="match status" value="1"/>
</dbReference>
<keyword evidence="3" id="KW-0648">Protein biosynthesis</keyword>
<feature type="compositionally biased region" description="Basic residues" evidence="4">
    <location>
        <begin position="29"/>
        <end position="39"/>
    </location>
</feature>
<dbReference type="InterPro" id="IPR016190">
    <property type="entry name" value="Transl_init_fac_IF2/IF5_Zn-bd"/>
</dbReference>
<accession>A0A1V9ZCE4</accession>
<comment type="caution">
    <text evidence="6">The sequence shown here is derived from an EMBL/GenBank/DDBJ whole genome shotgun (WGS) entry which is preliminary data.</text>
</comment>
<dbReference type="Gene3D" id="3.30.30.170">
    <property type="match status" value="1"/>
</dbReference>
<evidence type="ECO:0000313" key="6">
    <source>
        <dbReference type="EMBL" id="OQR95654.1"/>
    </source>
</evidence>
<dbReference type="FunFam" id="3.30.30.170:FF:000001">
    <property type="entry name" value="Eukaryotic translation initiation factor 2 subunit"/>
    <property type="match status" value="1"/>
</dbReference>
<name>A0A1V9ZCE4_9STRA</name>
<dbReference type="GO" id="GO:0031369">
    <property type="term" value="F:translation initiation factor binding"/>
    <property type="evidence" value="ECO:0007669"/>
    <property type="project" value="TreeGrafter"/>
</dbReference>
<evidence type="ECO:0000256" key="1">
    <source>
        <dbReference type="ARBA" id="ARBA00010397"/>
    </source>
</evidence>